<name>A0A0D3FV04_9ORYZ</name>
<accession>A0A0D3FV04</accession>
<reference evidence="2" key="2">
    <citation type="submission" date="2015-03" db="UniProtKB">
        <authorList>
            <consortium name="EnsemblPlants"/>
        </authorList>
    </citation>
    <scope>IDENTIFICATION</scope>
</reference>
<feature type="region of interest" description="Disordered" evidence="1">
    <location>
        <begin position="229"/>
        <end position="263"/>
    </location>
</feature>
<dbReference type="HOGENOM" id="CLU_088738_0_0_1"/>
<keyword evidence="3" id="KW-1185">Reference proteome</keyword>
<evidence type="ECO:0000256" key="1">
    <source>
        <dbReference type="SAM" id="MobiDB-lite"/>
    </source>
</evidence>
<organism evidence="2">
    <name type="scientific">Oryza barthii</name>
    <dbReference type="NCBI Taxonomy" id="65489"/>
    <lineage>
        <taxon>Eukaryota</taxon>
        <taxon>Viridiplantae</taxon>
        <taxon>Streptophyta</taxon>
        <taxon>Embryophyta</taxon>
        <taxon>Tracheophyta</taxon>
        <taxon>Spermatophyta</taxon>
        <taxon>Magnoliopsida</taxon>
        <taxon>Liliopsida</taxon>
        <taxon>Poales</taxon>
        <taxon>Poaceae</taxon>
        <taxon>BOP clade</taxon>
        <taxon>Oryzoideae</taxon>
        <taxon>Oryzeae</taxon>
        <taxon>Oryzinae</taxon>
        <taxon>Oryza</taxon>
    </lineage>
</organism>
<dbReference type="Proteomes" id="UP000026960">
    <property type="component" value="Chromosome 4"/>
</dbReference>
<dbReference type="EnsemblPlants" id="OBART04G10040.1">
    <property type="protein sequence ID" value="OBART04G10040.1"/>
    <property type="gene ID" value="OBART04G10040"/>
</dbReference>
<evidence type="ECO:0000313" key="2">
    <source>
        <dbReference type="EnsemblPlants" id="OBART04G10040.1"/>
    </source>
</evidence>
<reference evidence="2" key="1">
    <citation type="journal article" date="2009" name="Rice">
        <title>De Novo Next Generation Sequencing of Plant Genomes.</title>
        <authorList>
            <person name="Rounsley S."/>
            <person name="Marri P.R."/>
            <person name="Yu Y."/>
            <person name="He R."/>
            <person name="Sisneros N."/>
            <person name="Goicoechea J.L."/>
            <person name="Lee S.J."/>
            <person name="Angelova A."/>
            <person name="Kudrna D."/>
            <person name="Luo M."/>
            <person name="Affourtit J."/>
            <person name="Desany B."/>
            <person name="Knight J."/>
            <person name="Niazi F."/>
            <person name="Egholm M."/>
            <person name="Wing R.A."/>
        </authorList>
    </citation>
    <scope>NUCLEOTIDE SEQUENCE [LARGE SCALE GENOMIC DNA]</scope>
    <source>
        <strain evidence="2">cv. IRGC 105608</strain>
    </source>
</reference>
<protein>
    <submittedName>
        <fullName evidence="2">Uncharacterized protein</fullName>
    </submittedName>
</protein>
<dbReference type="Gramene" id="OBART04G10040.1">
    <property type="protein sequence ID" value="OBART04G10040.1"/>
    <property type="gene ID" value="OBART04G10040"/>
</dbReference>
<dbReference type="AlphaFoldDB" id="A0A0D3FV04"/>
<proteinExistence type="predicted"/>
<dbReference type="PaxDb" id="65489-OBART04G10040.1"/>
<sequence>MRDRSGASILRDRGCAGPVPRCIAHAHSHRAGPTRFHTFSPRDRAGPAHPVCGTMFPHCHTMLSSRSRVPNVRRSMSSEAPKGVAPMSGSEYDYDETLSDVPFIGSDADSKDEGNTSAVTFPLGKQPLYVAPLNAIPFSEVQGSNRKEVSSKEVVSIPQWLKEHKLYKDGDWEVSISVRATGQKDWSYHHREYQATIRSKPEVELFMETTLQNGTNIFKGRKLQKKWRMDSCAEGSTGGSKSTKRKKINSSTEKKKPLSIGNEPLKLTLPHGFV</sequence>
<evidence type="ECO:0000313" key="3">
    <source>
        <dbReference type="Proteomes" id="UP000026960"/>
    </source>
</evidence>